<dbReference type="InterPro" id="IPR001478">
    <property type="entry name" value="PDZ"/>
</dbReference>
<keyword evidence="2 3" id="KW-0472">Membrane</keyword>
<dbReference type="PROSITE" id="PS50106">
    <property type="entry name" value="PDZ"/>
    <property type="match status" value="1"/>
</dbReference>
<comment type="subcellular location">
    <subcellularLocation>
        <location evidence="1">Membrane</location>
    </subcellularLocation>
</comment>
<dbReference type="OrthoDB" id="123971at2759"/>
<dbReference type="Gene3D" id="2.30.42.10">
    <property type="match status" value="1"/>
</dbReference>
<dbReference type="GO" id="GO:0019901">
    <property type="term" value="F:protein kinase binding"/>
    <property type="evidence" value="ECO:0007669"/>
    <property type="project" value="TreeGrafter"/>
</dbReference>
<dbReference type="AlphaFoldDB" id="A0A1X7UJP7"/>
<feature type="domain" description="PDZ" evidence="4">
    <location>
        <begin position="12"/>
        <end position="99"/>
    </location>
</feature>
<protein>
    <recommendedName>
        <fullName evidence="4">PDZ domain-containing protein</fullName>
    </recommendedName>
</protein>
<dbReference type="Pfam" id="PF00595">
    <property type="entry name" value="PDZ"/>
    <property type="match status" value="1"/>
</dbReference>
<dbReference type="InterPro" id="IPR050614">
    <property type="entry name" value="Synaptic_Scaffolding_LAP-MAGUK"/>
</dbReference>
<feature type="transmembrane region" description="Helical" evidence="3">
    <location>
        <begin position="117"/>
        <end position="138"/>
    </location>
</feature>
<accession>A0A1X7UJP7</accession>
<organism evidence="5">
    <name type="scientific">Amphimedon queenslandica</name>
    <name type="common">Sponge</name>
    <dbReference type="NCBI Taxonomy" id="400682"/>
    <lineage>
        <taxon>Eukaryota</taxon>
        <taxon>Metazoa</taxon>
        <taxon>Porifera</taxon>
        <taxon>Demospongiae</taxon>
        <taxon>Heteroscleromorpha</taxon>
        <taxon>Haplosclerida</taxon>
        <taxon>Niphatidae</taxon>
        <taxon>Amphimedon</taxon>
    </lineage>
</organism>
<proteinExistence type="predicted"/>
<dbReference type="PANTHER" id="PTHR23119">
    <property type="entry name" value="DISCS LARGE"/>
    <property type="match status" value="1"/>
</dbReference>
<reference evidence="6" key="1">
    <citation type="journal article" date="2010" name="Nature">
        <title>The Amphimedon queenslandica genome and the evolution of animal complexity.</title>
        <authorList>
            <person name="Srivastava M."/>
            <person name="Simakov O."/>
            <person name="Chapman J."/>
            <person name="Fahey B."/>
            <person name="Gauthier M.E."/>
            <person name="Mitros T."/>
            <person name="Richards G.S."/>
            <person name="Conaco C."/>
            <person name="Dacre M."/>
            <person name="Hellsten U."/>
            <person name="Larroux C."/>
            <person name="Putnam N.H."/>
            <person name="Stanke M."/>
            <person name="Adamska M."/>
            <person name="Darling A."/>
            <person name="Degnan S.M."/>
            <person name="Oakley T.H."/>
            <person name="Plachetzki D.C."/>
            <person name="Zhai Y."/>
            <person name="Adamski M."/>
            <person name="Calcino A."/>
            <person name="Cummins S.F."/>
            <person name="Goodstein D.M."/>
            <person name="Harris C."/>
            <person name="Jackson D.J."/>
            <person name="Leys S.P."/>
            <person name="Shu S."/>
            <person name="Woodcroft B.J."/>
            <person name="Vervoort M."/>
            <person name="Kosik K.S."/>
            <person name="Manning G."/>
            <person name="Degnan B.M."/>
            <person name="Rokhsar D.S."/>
        </authorList>
    </citation>
    <scope>NUCLEOTIDE SEQUENCE [LARGE SCALE GENOMIC DNA]</scope>
</reference>
<dbReference type="PANTHER" id="PTHR23119:SF51">
    <property type="entry name" value="DISKS LARGE 1 TUMOR SUPPRESSOR PROTEIN"/>
    <property type="match status" value="1"/>
</dbReference>
<dbReference type="GO" id="GO:0043113">
    <property type="term" value="P:receptor clustering"/>
    <property type="evidence" value="ECO:0007669"/>
    <property type="project" value="TreeGrafter"/>
</dbReference>
<dbReference type="InterPro" id="IPR036034">
    <property type="entry name" value="PDZ_sf"/>
</dbReference>
<evidence type="ECO:0000313" key="6">
    <source>
        <dbReference type="Proteomes" id="UP000007879"/>
    </source>
</evidence>
<dbReference type="EnsemblMetazoa" id="XM_011406507.2">
    <property type="protein sequence ID" value="XP_011404809.1"/>
    <property type="gene ID" value="LOC100633813"/>
</dbReference>
<sequence>MSMSKSKFIEETVVLDKQTTGLGFTIRGGTDEEVEGLRNGIFVTSIKSNGAAARSGRVFIGDKILKIDGHDLTSVTHAEAVNLFHQTGDIATLLLEKRVPDSETRLRGRSLLFRKTYLWLPLTIVVIMFGLPTAYVLYKKLR</sequence>
<dbReference type="GO" id="GO:0097120">
    <property type="term" value="P:receptor localization to synapse"/>
    <property type="evidence" value="ECO:0007669"/>
    <property type="project" value="TreeGrafter"/>
</dbReference>
<dbReference type="EnsemblMetazoa" id="Aqu2.1.28195_001">
    <property type="protein sequence ID" value="Aqu2.1.28195_001"/>
    <property type="gene ID" value="Aqu2.1.28195"/>
</dbReference>
<dbReference type="GO" id="GO:0016323">
    <property type="term" value="C:basolateral plasma membrane"/>
    <property type="evidence" value="ECO:0007669"/>
    <property type="project" value="TreeGrafter"/>
</dbReference>
<evidence type="ECO:0000256" key="1">
    <source>
        <dbReference type="ARBA" id="ARBA00004370"/>
    </source>
</evidence>
<dbReference type="KEGG" id="aqu:100633813"/>
<dbReference type="Proteomes" id="UP000007879">
    <property type="component" value="Unassembled WGS sequence"/>
</dbReference>
<name>A0A1X7UJP7_AMPQE</name>
<dbReference type="SMART" id="SM00228">
    <property type="entry name" value="PDZ"/>
    <property type="match status" value="1"/>
</dbReference>
<evidence type="ECO:0000259" key="4">
    <source>
        <dbReference type="PROSITE" id="PS50106"/>
    </source>
</evidence>
<gene>
    <name evidence="5" type="primary">100633813</name>
</gene>
<reference evidence="5" key="2">
    <citation type="submission" date="2017-05" db="UniProtKB">
        <authorList>
            <consortium name="EnsemblMetazoa"/>
        </authorList>
    </citation>
    <scope>IDENTIFICATION</scope>
</reference>
<dbReference type="InParanoid" id="A0A1X7UJP7"/>
<evidence type="ECO:0000256" key="3">
    <source>
        <dbReference type="SAM" id="Phobius"/>
    </source>
</evidence>
<dbReference type="SUPFAM" id="SSF50156">
    <property type="entry name" value="PDZ domain-like"/>
    <property type="match status" value="1"/>
</dbReference>
<dbReference type="STRING" id="400682.A0A1X7UJP7"/>
<dbReference type="GO" id="GO:0030054">
    <property type="term" value="C:cell junction"/>
    <property type="evidence" value="ECO:0007669"/>
    <property type="project" value="TreeGrafter"/>
</dbReference>
<dbReference type="GO" id="GO:0045197">
    <property type="term" value="P:establishment or maintenance of epithelial cell apical/basal polarity"/>
    <property type="evidence" value="ECO:0007669"/>
    <property type="project" value="TreeGrafter"/>
</dbReference>
<dbReference type="GO" id="GO:0098609">
    <property type="term" value="P:cell-cell adhesion"/>
    <property type="evidence" value="ECO:0007669"/>
    <property type="project" value="TreeGrafter"/>
</dbReference>
<keyword evidence="6" id="KW-1185">Reference proteome</keyword>
<evidence type="ECO:0000256" key="2">
    <source>
        <dbReference type="ARBA" id="ARBA00023136"/>
    </source>
</evidence>
<evidence type="ECO:0000313" key="5">
    <source>
        <dbReference type="EnsemblMetazoa" id="Aqu2.1.28195_001"/>
    </source>
</evidence>
<keyword evidence="3" id="KW-0812">Transmembrane</keyword>
<dbReference type="eggNOG" id="KOG3528">
    <property type="taxonomic scope" value="Eukaryota"/>
</dbReference>
<keyword evidence="3" id="KW-1133">Transmembrane helix</keyword>